<accession>A0A7S0YSB9</accession>
<protein>
    <submittedName>
        <fullName evidence="1">Uncharacterized protein</fullName>
    </submittedName>
</protein>
<organism evidence="1">
    <name type="scientific">Hemiselmis tepida</name>
    <dbReference type="NCBI Taxonomy" id="464990"/>
    <lineage>
        <taxon>Eukaryota</taxon>
        <taxon>Cryptophyceae</taxon>
        <taxon>Cryptomonadales</taxon>
        <taxon>Hemiselmidaceae</taxon>
        <taxon>Hemiselmis</taxon>
    </lineage>
</organism>
<sequence length="149" mass="16522">MALANTLGIVSVYEYTDMGSTSRITVAFQSRENANFDDVEAFVVADGEAKLEQVPNGKIALIRFPDDVTRHFSNLRMPFSAHSFDSNTDGISDTLAFTFETPGGFWTLGWNVSAQLFRQEPDLFFLFIQSIRVTPRNVKGLKEDTGASA</sequence>
<evidence type="ECO:0000313" key="1">
    <source>
        <dbReference type="EMBL" id="CAD8791106.1"/>
    </source>
</evidence>
<dbReference type="AlphaFoldDB" id="A0A7S0YSB9"/>
<proteinExistence type="predicted"/>
<gene>
    <name evidence="1" type="ORF">HTEP1355_LOCUS6473</name>
</gene>
<reference evidence="1" key="1">
    <citation type="submission" date="2021-01" db="EMBL/GenBank/DDBJ databases">
        <authorList>
            <person name="Corre E."/>
            <person name="Pelletier E."/>
            <person name="Niang G."/>
            <person name="Scheremetjew M."/>
            <person name="Finn R."/>
            <person name="Kale V."/>
            <person name="Holt S."/>
            <person name="Cochrane G."/>
            <person name="Meng A."/>
            <person name="Brown T."/>
            <person name="Cohen L."/>
        </authorList>
    </citation>
    <scope>NUCLEOTIDE SEQUENCE</scope>
    <source>
        <strain evidence="1">CCMP443</strain>
    </source>
</reference>
<name>A0A7S0YSB9_9CRYP</name>
<dbReference type="EMBL" id="HBFN01011159">
    <property type="protein sequence ID" value="CAD8791106.1"/>
    <property type="molecule type" value="Transcribed_RNA"/>
</dbReference>